<name>A0A6A7BJE4_9PLEO</name>
<dbReference type="CDD" id="cd00531">
    <property type="entry name" value="NTF2_like"/>
    <property type="match status" value="1"/>
</dbReference>
<feature type="domain" description="SnoaL-like" evidence="1">
    <location>
        <begin position="14"/>
        <end position="146"/>
    </location>
</feature>
<proteinExistence type="predicted"/>
<dbReference type="Proteomes" id="UP000799423">
    <property type="component" value="Unassembled WGS sequence"/>
</dbReference>
<reference evidence="2" key="1">
    <citation type="submission" date="2020-01" db="EMBL/GenBank/DDBJ databases">
        <authorList>
            <consortium name="DOE Joint Genome Institute"/>
            <person name="Haridas S."/>
            <person name="Albert R."/>
            <person name="Binder M."/>
            <person name="Bloem J."/>
            <person name="Labutti K."/>
            <person name="Salamov A."/>
            <person name="Andreopoulos B."/>
            <person name="Baker S.E."/>
            <person name="Barry K."/>
            <person name="Bills G."/>
            <person name="Bluhm B.H."/>
            <person name="Cannon C."/>
            <person name="Castanera R."/>
            <person name="Culley D.E."/>
            <person name="Daum C."/>
            <person name="Ezra D."/>
            <person name="Gonzalez J.B."/>
            <person name="Henrissat B."/>
            <person name="Kuo A."/>
            <person name="Liang C."/>
            <person name="Lipzen A."/>
            <person name="Lutzoni F."/>
            <person name="Magnuson J."/>
            <person name="Mondo S."/>
            <person name="Nolan M."/>
            <person name="Ohm R."/>
            <person name="Pangilinan J."/>
            <person name="Park H.-J."/>
            <person name="Ramirez L."/>
            <person name="Alfaro M."/>
            <person name="Sun H."/>
            <person name="Tritt A."/>
            <person name="Yoshinaga Y."/>
            <person name="Zwiers L.-H."/>
            <person name="Turgeon B.G."/>
            <person name="Goodwin S.B."/>
            <person name="Spatafora J.W."/>
            <person name="Crous P.W."/>
            <person name="Grigoriev I.V."/>
        </authorList>
    </citation>
    <scope>NUCLEOTIDE SEQUENCE</scope>
    <source>
        <strain evidence="2">IPT5</strain>
    </source>
</reference>
<dbReference type="InterPro" id="IPR032710">
    <property type="entry name" value="NTF2-like_dom_sf"/>
</dbReference>
<dbReference type="Pfam" id="PF13577">
    <property type="entry name" value="SnoaL_4"/>
    <property type="match status" value="1"/>
</dbReference>
<gene>
    <name evidence="2" type="ORF">T440DRAFT_415940</name>
</gene>
<sequence length="163" mass="18097">MSNQTLVNPLDLIAIQNVISRYCEALDSKDFETLANVFTPDVAANYPFNSNLQGIEAVSAAIQKRLGPIRTHHNLTTQSTTFDVRGKAAYTVTYFQGVHFGQARHEGKQLCAYGKYMDHLVLVNGDPDGDCEGVAGASGLWRIKKRVVVFTQRIGDENIMKEY</sequence>
<keyword evidence="3" id="KW-1185">Reference proteome</keyword>
<accession>A0A6A7BJE4</accession>
<protein>
    <recommendedName>
        <fullName evidence="1">SnoaL-like domain-containing protein</fullName>
    </recommendedName>
</protein>
<dbReference type="EMBL" id="MU006292">
    <property type="protein sequence ID" value="KAF2854575.1"/>
    <property type="molecule type" value="Genomic_DNA"/>
</dbReference>
<evidence type="ECO:0000259" key="1">
    <source>
        <dbReference type="Pfam" id="PF13577"/>
    </source>
</evidence>
<dbReference type="AlphaFoldDB" id="A0A6A7BJE4"/>
<dbReference type="Gene3D" id="3.10.450.50">
    <property type="match status" value="1"/>
</dbReference>
<dbReference type="InterPro" id="IPR037401">
    <property type="entry name" value="SnoaL-like"/>
</dbReference>
<evidence type="ECO:0000313" key="2">
    <source>
        <dbReference type="EMBL" id="KAF2854575.1"/>
    </source>
</evidence>
<organism evidence="2 3">
    <name type="scientific">Plenodomus tracheiphilus IPT5</name>
    <dbReference type="NCBI Taxonomy" id="1408161"/>
    <lineage>
        <taxon>Eukaryota</taxon>
        <taxon>Fungi</taxon>
        <taxon>Dikarya</taxon>
        <taxon>Ascomycota</taxon>
        <taxon>Pezizomycotina</taxon>
        <taxon>Dothideomycetes</taxon>
        <taxon>Pleosporomycetidae</taxon>
        <taxon>Pleosporales</taxon>
        <taxon>Pleosporineae</taxon>
        <taxon>Leptosphaeriaceae</taxon>
        <taxon>Plenodomus</taxon>
    </lineage>
</organism>
<evidence type="ECO:0000313" key="3">
    <source>
        <dbReference type="Proteomes" id="UP000799423"/>
    </source>
</evidence>
<dbReference type="OrthoDB" id="2148716at2759"/>
<dbReference type="SUPFAM" id="SSF54427">
    <property type="entry name" value="NTF2-like"/>
    <property type="match status" value="1"/>
</dbReference>